<dbReference type="InterPro" id="IPR011010">
    <property type="entry name" value="DNA_brk_join_enz"/>
</dbReference>
<evidence type="ECO:0000256" key="3">
    <source>
        <dbReference type="ARBA" id="ARBA00023125"/>
    </source>
</evidence>
<dbReference type="PANTHER" id="PTHR30349">
    <property type="entry name" value="PHAGE INTEGRASE-RELATED"/>
    <property type="match status" value="1"/>
</dbReference>
<dbReference type="InterPro" id="IPR004107">
    <property type="entry name" value="Integrase_SAM-like_N"/>
</dbReference>
<dbReference type="SUPFAM" id="SSF56349">
    <property type="entry name" value="DNA breaking-rejoining enzymes"/>
    <property type="match status" value="1"/>
</dbReference>
<dbReference type="PROSITE" id="PS51900">
    <property type="entry name" value="CB"/>
    <property type="match status" value="1"/>
</dbReference>
<reference evidence="8 9" key="1">
    <citation type="journal article" date="2016" name="Nat. Biotechnol.">
        <title>Measurement of bacterial replication rates in microbial communities.</title>
        <authorList>
            <person name="Brown C.T."/>
            <person name="Olm M.R."/>
            <person name="Thomas B.C."/>
            <person name="Banfield J.F."/>
        </authorList>
    </citation>
    <scope>NUCLEOTIDE SEQUENCE [LARGE SCALE GENOMIC DNA]</scope>
    <source>
        <strain evidence="8">46_33</strain>
    </source>
</reference>
<sequence>MAGSRGGNGEGSYYYDEHRKRWIWRRRIVDADGTHRRITLTASKRADLIKKVRQYQDNYELTNGLSGNQRITVAQWVNKWEQSTALALKPKTIEYYHRFCENYIIPGLGKTKIVDLSMIIIQDFLNVTSKTPGKSGKMLSNSSINGIRITLTACLEAAVRAGLLSRNPAKQTKRMRNNKRAIVVLTAEQLSNFLQIAEKGAYLKDTPYLLSHWTQAHDYLAQCFATAIILAAETGMRYGEVYGLQWDDVNLDDGSIFVRHNLSESGSSIVIDTPKTANSIRKISLTRRCIAKLTYWQDYQATYANDVGDYYHNKDMLVFATSVGSAIRVSNFRRSCWSKLCAAADIPDGFTFHSLRHTHATLLLQAGVNPKVVSERLGHASVQITLDVYAHVLPDMQRTAVEAIEKTIK</sequence>
<dbReference type="InterPro" id="IPR044068">
    <property type="entry name" value="CB"/>
</dbReference>
<organism evidence="8 9">
    <name type="scientific">Phascolarctobacterium succinatutens</name>
    <dbReference type="NCBI Taxonomy" id="626940"/>
    <lineage>
        <taxon>Bacteria</taxon>
        <taxon>Bacillati</taxon>
        <taxon>Bacillota</taxon>
        <taxon>Negativicutes</taxon>
        <taxon>Acidaminococcales</taxon>
        <taxon>Acidaminococcaceae</taxon>
        <taxon>Phascolarctobacterium</taxon>
    </lineage>
</organism>
<evidence type="ECO:0000256" key="4">
    <source>
        <dbReference type="ARBA" id="ARBA00023172"/>
    </source>
</evidence>
<dbReference type="Gene3D" id="1.10.150.130">
    <property type="match status" value="1"/>
</dbReference>
<dbReference type="GO" id="GO:0006310">
    <property type="term" value="P:DNA recombination"/>
    <property type="evidence" value="ECO:0007669"/>
    <property type="project" value="UniProtKB-KW"/>
</dbReference>
<dbReference type="STRING" id="626940.BHW43_08835"/>
<evidence type="ECO:0000256" key="2">
    <source>
        <dbReference type="ARBA" id="ARBA00022908"/>
    </source>
</evidence>
<dbReference type="EMBL" id="MNTG01000041">
    <property type="protein sequence ID" value="OLA36733.1"/>
    <property type="molecule type" value="Genomic_DNA"/>
</dbReference>
<dbReference type="InterPro" id="IPR002104">
    <property type="entry name" value="Integrase_catalytic"/>
</dbReference>
<dbReference type="Pfam" id="PF14659">
    <property type="entry name" value="Phage_int_SAM_3"/>
    <property type="match status" value="1"/>
</dbReference>
<gene>
    <name evidence="8" type="ORF">BHW43_08835</name>
</gene>
<dbReference type="PANTHER" id="PTHR30349:SF64">
    <property type="entry name" value="PROPHAGE INTEGRASE INTD-RELATED"/>
    <property type="match status" value="1"/>
</dbReference>
<evidence type="ECO:0000259" key="6">
    <source>
        <dbReference type="PROSITE" id="PS51898"/>
    </source>
</evidence>
<dbReference type="AlphaFoldDB" id="A0A1Q6R306"/>
<comment type="caution">
    <text evidence="8">The sequence shown here is derived from an EMBL/GenBank/DDBJ whole genome shotgun (WGS) entry which is preliminary data.</text>
</comment>
<dbReference type="InterPro" id="IPR050090">
    <property type="entry name" value="Tyrosine_recombinase_XerCD"/>
</dbReference>
<evidence type="ECO:0000259" key="7">
    <source>
        <dbReference type="PROSITE" id="PS51900"/>
    </source>
</evidence>
<evidence type="ECO:0000313" key="8">
    <source>
        <dbReference type="EMBL" id="OLA36733.1"/>
    </source>
</evidence>
<dbReference type="Proteomes" id="UP000186777">
    <property type="component" value="Unassembled WGS sequence"/>
</dbReference>
<evidence type="ECO:0000256" key="5">
    <source>
        <dbReference type="PROSITE-ProRule" id="PRU01248"/>
    </source>
</evidence>
<feature type="domain" description="Tyr recombinase" evidence="6">
    <location>
        <begin position="180"/>
        <end position="402"/>
    </location>
</feature>
<keyword evidence="2" id="KW-0229">DNA integration</keyword>
<dbReference type="RefSeq" id="WP_303680269.1">
    <property type="nucleotide sequence ID" value="NZ_MNTG01000041.1"/>
</dbReference>
<dbReference type="PROSITE" id="PS51898">
    <property type="entry name" value="TYR_RECOMBINASE"/>
    <property type="match status" value="1"/>
</dbReference>
<dbReference type="GO" id="GO:0003677">
    <property type="term" value="F:DNA binding"/>
    <property type="evidence" value="ECO:0007669"/>
    <property type="project" value="UniProtKB-UniRule"/>
</dbReference>
<keyword evidence="4" id="KW-0233">DNA recombination</keyword>
<dbReference type="InterPro" id="IPR013762">
    <property type="entry name" value="Integrase-like_cat_sf"/>
</dbReference>
<comment type="similarity">
    <text evidence="1">Belongs to the 'phage' integrase family.</text>
</comment>
<dbReference type="CDD" id="cd01189">
    <property type="entry name" value="INT_ICEBs1_C_like"/>
    <property type="match status" value="1"/>
</dbReference>
<accession>A0A1Q6R306</accession>
<keyword evidence="3 5" id="KW-0238">DNA-binding</keyword>
<dbReference type="Pfam" id="PF00589">
    <property type="entry name" value="Phage_integrase"/>
    <property type="match status" value="1"/>
</dbReference>
<name>A0A1Q6R306_9FIRM</name>
<proteinExistence type="inferred from homology"/>
<evidence type="ECO:0000313" key="9">
    <source>
        <dbReference type="Proteomes" id="UP000186777"/>
    </source>
</evidence>
<protein>
    <recommendedName>
        <fullName evidence="10">Site-specific integrase</fullName>
    </recommendedName>
</protein>
<dbReference type="GO" id="GO:0015074">
    <property type="term" value="P:DNA integration"/>
    <property type="evidence" value="ECO:0007669"/>
    <property type="project" value="UniProtKB-KW"/>
</dbReference>
<dbReference type="Gene3D" id="1.10.443.10">
    <property type="entry name" value="Intergrase catalytic core"/>
    <property type="match status" value="1"/>
</dbReference>
<dbReference type="InterPro" id="IPR010998">
    <property type="entry name" value="Integrase_recombinase_N"/>
</dbReference>
<evidence type="ECO:0008006" key="10">
    <source>
        <dbReference type="Google" id="ProtNLM"/>
    </source>
</evidence>
<evidence type="ECO:0000256" key="1">
    <source>
        <dbReference type="ARBA" id="ARBA00008857"/>
    </source>
</evidence>
<feature type="domain" description="Core-binding (CB)" evidence="7">
    <location>
        <begin position="71"/>
        <end position="159"/>
    </location>
</feature>